<gene>
    <name evidence="1" type="ORF">F8M41_001430</name>
</gene>
<keyword evidence="2" id="KW-1185">Reference proteome</keyword>
<evidence type="ECO:0000313" key="2">
    <source>
        <dbReference type="Proteomes" id="UP000439903"/>
    </source>
</evidence>
<comment type="caution">
    <text evidence="1">The sequence shown here is derived from an EMBL/GenBank/DDBJ whole genome shotgun (WGS) entry which is preliminary data.</text>
</comment>
<dbReference type="EMBL" id="WTPW01000112">
    <property type="protein sequence ID" value="KAF0546327.1"/>
    <property type="molecule type" value="Genomic_DNA"/>
</dbReference>
<proteinExistence type="predicted"/>
<reference evidence="1 2" key="1">
    <citation type="journal article" date="2019" name="Environ. Microbiol.">
        <title>At the nexus of three kingdoms: the genome of the mycorrhizal fungus Gigaspora margarita provides insights into plant, endobacterial and fungal interactions.</title>
        <authorList>
            <person name="Venice F."/>
            <person name="Ghignone S."/>
            <person name="Salvioli di Fossalunga A."/>
            <person name="Amselem J."/>
            <person name="Novero M."/>
            <person name="Xianan X."/>
            <person name="Sedzielewska Toro K."/>
            <person name="Morin E."/>
            <person name="Lipzen A."/>
            <person name="Grigoriev I.V."/>
            <person name="Henrissat B."/>
            <person name="Martin F.M."/>
            <person name="Bonfante P."/>
        </authorList>
    </citation>
    <scope>NUCLEOTIDE SEQUENCE [LARGE SCALE GENOMIC DNA]</scope>
    <source>
        <strain evidence="1 2">BEG34</strain>
    </source>
</reference>
<name>A0A8H4ESG3_GIGMA</name>
<dbReference type="Proteomes" id="UP000439903">
    <property type="component" value="Unassembled WGS sequence"/>
</dbReference>
<organism evidence="1 2">
    <name type="scientific">Gigaspora margarita</name>
    <dbReference type="NCBI Taxonomy" id="4874"/>
    <lineage>
        <taxon>Eukaryota</taxon>
        <taxon>Fungi</taxon>
        <taxon>Fungi incertae sedis</taxon>
        <taxon>Mucoromycota</taxon>
        <taxon>Glomeromycotina</taxon>
        <taxon>Glomeromycetes</taxon>
        <taxon>Diversisporales</taxon>
        <taxon>Gigasporaceae</taxon>
        <taxon>Gigaspora</taxon>
    </lineage>
</organism>
<protein>
    <submittedName>
        <fullName evidence="1">Uncharacterized protein</fullName>
    </submittedName>
</protein>
<evidence type="ECO:0000313" key="1">
    <source>
        <dbReference type="EMBL" id="KAF0546327.1"/>
    </source>
</evidence>
<dbReference type="AlphaFoldDB" id="A0A8H4ESG3"/>
<dbReference type="OrthoDB" id="9895617at2759"/>
<sequence>MNPKVWSTMMVLYFYCYVAIDQKKEWFNTYERSYRWLWAQLKGNESLKKECLDIVKSFIKEYYGVGDDVVEMDRAFEKEISEMVESIKHPLKDRGIGNKIYLYILYKGEGYCGAVKVQRCISRDMSIGIG</sequence>
<accession>A0A8H4ESG3</accession>